<evidence type="ECO:0000313" key="3">
    <source>
        <dbReference type="EMBL" id="KAJ3476550.1"/>
    </source>
</evidence>
<dbReference type="PANTHER" id="PTHR33096:SF1">
    <property type="entry name" value="CXC1-LIKE CYSTEINE CLUSTER ASSOCIATED WITH KDZ TRANSPOSASES DOMAIN-CONTAINING PROTEIN"/>
    <property type="match status" value="1"/>
</dbReference>
<dbReference type="AlphaFoldDB" id="A0AAD5UTV9"/>
<feature type="region of interest" description="Disordered" evidence="1">
    <location>
        <begin position="696"/>
        <end position="741"/>
    </location>
</feature>
<accession>A0AAD5UTV9</accession>
<feature type="region of interest" description="Disordered" evidence="1">
    <location>
        <begin position="59"/>
        <end position="93"/>
    </location>
</feature>
<feature type="compositionally biased region" description="Low complexity" evidence="1">
    <location>
        <begin position="707"/>
        <end position="720"/>
    </location>
</feature>
<evidence type="ECO:0000313" key="4">
    <source>
        <dbReference type="Proteomes" id="UP001212997"/>
    </source>
</evidence>
<protein>
    <recommendedName>
        <fullName evidence="2">CxC2-like cysteine cluster KDZ transposase-associated domain-containing protein</fullName>
    </recommendedName>
</protein>
<reference evidence="3" key="1">
    <citation type="submission" date="2022-07" db="EMBL/GenBank/DDBJ databases">
        <title>Genome Sequence of Physisporinus lineatus.</title>
        <authorList>
            <person name="Buettner E."/>
        </authorList>
    </citation>
    <scope>NUCLEOTIDE SEQUENCE</scope>
    <source>
        <strain evidence="3">VT162</strain>
    </source>
</reference>
<comment type="caution">
    <text evidence="3">The sequence shown here is derived from an EMBL/GenBank/DDBJ whole genome shotgun (WGS) entry which is preliminary data.</text>
</comment>
<feature type="compositionally biased region" description="Basic residues" evidence="1">
    <location>
        <begin position="82"/>
        <end position="93"/>
    </location>
</feature>
<dbReference type="InterPro" id="IPR041457">
    <property type="entry name" value="CxC2_KDZ-assoc"/>
</dbReference>
<dbReference type="InterPro" id="IPR040521">
    <property type="entry name" value="KDZ"/>
</dbReference>
<keyword evidence="4" id="KW-1185">Reference proteome</keyword>
<evidence type="ECO:0000256" key="1">
    <source>
        <dbReference type="SAM" id="MobiDB-lite"/>
    </source>
</evidence>
<dbReference type="Proteomes" id="UP001212997">
    <property type="component" value="Unassembled WGS sequence"/>
</dbReference>
<dbReference type="Pfam" id="PF18803">
    <property type="entry name" value="CxC2"/>
    <property type="match status" value="1"/>
</dbReference>
<feature type="domain" description="CxC2-like cysteine cluster KDZ transposase-associated" evidence="2">
    <location>
        <begin position="114"/>
        <end position="230"/>
    </location>
</feature>
<sequence length="859" mass="97126">MKVNTYKQACKKYSRPSRARHGLHINRYAIDGAVKTNNNRVEQVIPPGEPADTEIPEIIESMPDPPECNQGDSEEAKENRKEVKKPRRRQAKYHPQHVVEEWSNARRFWMRVPLIELGMVVCLGHDGKPCPSPFSREHSVLVIDLYGFQQLNVWFCACPVGPIEGASAEEVLDTRDACQLMMSGYWPASYARPETVFSLDVMNHFQYLANAANINAYDFINVLARHTDDVELQNVEDCRREFLRAMRDYVYVTVCKHKGEIPRENMPPACLAVLCPACPQPDINMMPGWEDDPIELSYWDAFIFAIDRNFYQNMKEKNVDPTDFPLWKGAAYFANEDQFKLYQDIYPSTGKQLFYRNGIPWVLGESGVDLEKGERYKAIYLGDAFVHPVCRFVFVDFGLLSALQRYKSLKRLVGSYDIFCQYVIHLFTCLQLLVAWFEKFWNGVITMLPESMAWVFAIPKSPLIGHILKCQYKFSFNWLPGVGMTDDEGPECIWSSLNAPGQRTREMSPGHRHDVINDYQAVSTRRKWNDAQENLPAAERILRELEENIQKRFPEHAKLDNPYELSSSKVLSVKDSLNPLPKPLVVDENKGSVAKEVEGTVGNQSEESVGEGTTLPAGNETKSPANAGEGSCSPLYTLINKGLLLEKHRQDCLYDGWCTHYDGFFIPLLDEAMGNIVVNSEAAPVVASASELEQVSSVPVEPSDTATQPSGQPSSTSSTTTKREHEDESEKAPKQVKPSERLDRMEILLPSSYSISLQQKPSLAEAAHIEHELREVIAEKALNNLRTHIITKYGFSEQCQEDPDDSTDAASDYRTQAALVKLGMSKEDTKFCTLLAKDLVPFKISKQHGLGTSRDHNQS</sequence>
<dbReference type="EMBL" id="JANAWD010000694">
    <property type="protein sequence ID" value="KAJ3476550.1"/>
    <property type="molecule type" value="Genomic_DNA"/>
</dbReference>
<organism evidence="3 4">
    <name type="scientific">Meripilus lineatus</name>
    <dbReference type="NCBI Taxonomy" id="2056292"/>
    <lineage>
        <taxon>Eukaryota</taxon>
        <taxon>Fungi</taxon>
        <taxon>Dikarya</taxon>
        <taxon>Basidiomycota</taxon>
        <taxon>Agaricomycotina</taxon>
        <taxon>Agaricomycetes</taxon>
        <taxon>Polyporales</taxon>
        <taxon>Meripilaceae</taxon>
        <taxon>Meripilus</taxon>
    </lineage>
</organism>
<evidence type="ECO:0000259" key="2">
    <source>
        <dbReference type="Pfam" id="PF18803"/>
    </source>
</evidence>
<proteinExistence type="predicted"/>
<dbReference type="PANTHER" id="PTHR33096">
    <property type="entry name" value="CXC2 DOMAIN-CONTAINING PROTEIN"/>
    <property type="match status" value="1"/>
</dbReference>
<gene>
    <name evidence="3" type="ORF">NLI96_g11079</name>
</gene>
<name>A0AAD5UTV9_9APHY</name>
<dbReference type="Pfam" id="PF18758">
    <property type="entry name" value="KDZ"/>
    <property type="match status" value="1"/>
</dbReference>
<feature type="region of interest" description="Disordered" evidence="1">
    <location>
        <begin position="597"/>
        <end position="631"/>
    </location>
</feature>
<feature type="compositionally biased region" description="Basic and acidic residues" evidence="1">
    <location>
        <begin position="721"/>
        <end position="741"/>
    </location>
</feature>